<keyword evidence="3" id="KW-1185">Reference proteome</keyword>
<dbReference type="Pfam" id="PF20471">
    <property type="entry name" value="DUF6716"/>
    <property type="match status" value="1"/>
</dbReference>
<evidence type="ECO:0000313" key="2">
    <source>
        <dbReference type="EMBL" id="NII40454.1"/>
    </source>
</evidence>
<reference evidence="2 3" key="1">
    <citation type="submission" date="2020-03" db="EMBL/GenBank/DDBJ databases">
        <title>Above-ground endophytic microbial communities from plants in different locations in the United States.</title>
        <authorList>
            <person name="Frank C."/>
        </authorList>
    </citation>
    <scope>NUCLEOTIDE SEQUENCE [LARGE SCALE GENOMIC DNA]</scope>
    <source>
        <strain evidence="2 3">WW7</strain>
    </source>
</reference>
<comment type="caution">
    <text evidence="2">The sequence shown here is derived from an EMBL/GenBank/DDBJ whole genome shotgun (WGS) entry which is preliminary data.</text>
</comment>
<dbReference type="RefSeq" id="WP_166779585.1">
    <property type="nucleotide sequence ID" value="NZ_JAAOYO010000002.1"/>
</dbReference>
<gene>
    <name evidence="2" type="ORF">E9228_001090</name>
</gene>
<feature type="compositionally biased region" description="Basic and acidic residues" evidence="1">
    <location>
        <begin position="1"/>
        <end position="18"/>
    </location>
</feature>
<name>A0ABX0T5U3_9MICO</name>
<evidence type="ECO:0000256" key="1">
    <source>
        <dbReference type="SAM" id="MobiDB-lite"/>
    </source>
</evidence>
<organism evidence="2 3">
    <name type="scientific">Curtobacterium salicis</name>
    <dbReference type="NCBI Taxonomy" id="1779862"/>
    <lineage>
        <taxon>Bacteria</taxon>
        <taxon>Bacillati</taxon>
        <taxon>Actinomycetota</taxon>
        <taxon>Actinomycetes</taxon>
        <taxon>Micrococcales</taxon>
        <taxon>Microbacteriaceae</taxon>
        <taxon>Curtobacterium</taxon>
    </lineage>
</organism>
<accession>A0ABX0T5U3</accession>
<dbReference type="Proteomes" id="UP001318300">
    <property type="component" value="Unassembled WGS sequence"/>
</dbReference>
<dbReference type="InterPro" id="IPR046561">
    <property type="entry name" value="DUF6716"/>
</dbReference>
<dbReference type="EMBL" id="JAAOYO010000002">
    <property type="protein sequence ID" value="NII40454.1"/>
    <property type="molecule type" value="Genomic_DNA"/>
</dbReference>
<protein>
    <submittedName>
        <fullName evidence="2">Uncharacterized protein</fullName>
    </submittedName>
</protein>
<evidence type="ECO:0000313" key="3">
    <source>
        <dbReference type="Proteomes" id="UP001318300"/>
    </source>
</evidence>
<dbReference type="SUPFAM" id="SSF53756">
    <property type="entry name" value="UDP-Glycosyltransferase/glycogen phosphorylase"/>
    <property type="match status" value="1"/>
</dbReference>
<proteinExistence type="predicted"/>
<feature type="region of interest" description="Disordered" evidence="1">
    <location>
        <begin position="1"/>
        <end position="28"/>
    </location>
</feature>
<sequence length="468" mass="50794">MSAASHDPDGTSDGREARPPAGTPPRRRRVVGLVDTDSFAKWGAHLLSAAPAHWSLELLTVATPRSASPAQLRAAFRDVDARLGPIDLAPPEPSGVDDVVARLQADPPDAVLVSCIGPVAEVLIDQVLRSVARRPVLLSGLPGISFPAKWKGVFLRARADLFVLHSHREVREYRAMATAGGVQPSFALATLPFARTAGSSRTGVRRDSVVFAAQPSVPAEEDDRRRLVGWLADTARAHPEWRVVVKTRAAVGEQQTHRETFPYADLVPADAPSNLVVEAGPMSVHLDRAVALVTISSTAVLEAAARGVPALTLTDFGTSRSLINEVFVDSGLEGTADDLVHGRFGTVRPEWMADNYFHPAADDDWADRAEELMRLRDADMLVDRPAARRSRGGLLRRAWERRNALGDHDRTTIGRLAAVIGTPIRAVKRSIRKARRALRPATAMPTTTVSVERLRDRDEELVAGRDAR</sequence>